<comment type="subcellular location">
    <subcellularLocation>
        <location evidence="1 5">Nucleus</location>
    </subcellularLocation>
</comment>
<feature type="domain" description="Mnd1 HTH" evidence="6">
    <location>
        <begin position="55"/>
        <end position="102"/>
    </location>
</feature>
<gene>
    <name evidence="7" type="ORF">E3P86_00425</name>
</gene>
<protein>
    <recommendedName>
        <fullName evidence="5">Meiotic nuclear division protein 1</fullName>
    </recommendedName>
</protein>
<evidence type="ECO:0000256" key="2">
    <source>
        <dbReference type="ARBA" id="ARBA00005981"/>
    </source>
</evidence>
<comment type="caution">
    <text evidence="7">The sequence shown here is derived from an EMBL/GenBank/DDBJ whole genome shotgun (WGS) entry which is preliminary data.</text>
</comment>
<evidence type="ECO:0000313" key="8">
    <source>
        <dbReference type="Proteomes" id="UP000310689"/>
    </source>
</evidence>
<evidence type="ECO:0000259" key="6">
    <source>
        <dbReference type="Pfam" id="PF03962"/>
    </source>
</evidence>
<dbReference type="InterPro" id="IPR005647">
    <property type="entry name" value="Mnd1"/>
</dbReference>
<evidence type="ECO:0000256" key="5">
    <source>
        <dbReference type="PIRNR" id="PIRNR026991"/>
    </source>
</evidence>
<accession>A0A4T0JGR2</accession>
<organism evidence="7 8">
    <name type="scientific">Wallemia ichthyophaga</name>
    <dbReference type="NCBI Taxonomy" id="245174"/>
    <lineage>
        <taxon>Eukaryota</taxon>
        <taxon>Fungi</taxon>
        <taxon>Dikarya</taxon>
        <taxon>Basidiomycota</taxon>
        <taxon>Wallemiomycotina</taxon>
        <taxon>Wallemiomycetes</taxon>
        <taxon>Wallemiales</taxon>
        <taxon>Wallemiaceae</taxon>
        <taxon>Wallemia</taxon>
    </lineage>
</organism>
<dbReference type="Pfam" id="PF03962">
    <property type="entry name" value="Mnd1"/>
    <property type="match status" value="1"/>
</dbReference>
<evidence type="ECO:0000256" key="4">
    <source>
        <dbReference type="ARBA" id="ARBA00023242"/>
    </source>
</evidence>
<dbReference type="GO" id="GO:0005634">
    <property type="term" value="C:nucleus"/>
    <property type="evidence" value="ECO:0007669"/>
    <property type="project" value="UniProtKB-SubCell"/>
</dbReference>
<dbReference type="GO" id="GO:0007131">
    <property type="term" value="P:reciprocal meiotic recombination"/>
    <property type="evidence" value="ECO:0007669"/>
    <property type="project" value="InterPro"/>
</dbReference>
<keyword evidence="3" id="KW-0175">Coiled coil</keyword>
<dbReference type="GO" id="GO:0003690">
    <property type="term" value="F:double-stranded DNA binding"/>
    <property type="evidence" value="ECO:0007669"/>
    <property type="project" value="InterPro"/>
</dbReference>
<evidence type="ECO:0000256" key="3">
    <source>
        <dbReference type="ARBA" id="ARBA00023054"/>
    </source>
</evidence>
<reference evidence="7 8" key="1">
    <citation type="submission" date="2019-03" db="EMBL/GenBank/DDBJ databases">
        <title>Sequencing 23 genomes of Wallemia ichthyophaga.</title>
        <authorList>
            <person name="Gostincar C."/>
        </authorList>
    </citation>
    <scope>NUCLEOTIDE SEQUENCE [LARGE SCALE GENOMIC DNA]</scope>
    <source>
        <strain evidence="7 8">EXF-6200</strain>
    </source>
</reference>
<evidence type="ECO:0000256" key="1">
    <source>
        <dbReference type="ARBA" id="ARBA00004123"/>
    </source>
</evidence>
<sequence length="233" mass="26506">MDVELRRKHSNNASKQRLSHDEKKKRFLDYLHETRDFYQVGWILLHVLIDPTSTQLKELEKSVPKAKGIVAQSIKDILTELCNDSAVSQEKIGTSNYYWSFPSDAAKKAEDDQTTLTKQVAEGTAILNAAIATFDQLQEDGYEDTLERQELVSEYLRLTSVAKDREGELYRARKSGSAALDEKRKYNALAKAQVESYTDGTIAALSKMAQTFNMSESTLRESFQVNEEYEDVM</sequence>
<dbReference type="AlphaFoldDB" id="A0A4T0JGR2"/>
<comment type="function">
    <text evidence="5">Required for proper homologous chromosome pairing and efficient cross-over and intragenic recombination during meiosis.</text>
</comment>
<evidence type="ECO:0000313" key="7">
    <source>
        <dbReference type="EMBL" id="TIB42319.1"/>
    </source>
</evidence>
<dbReference type="PIRSF" id="PIRSF026991">
    <property type="entry name" value="Mnd1"/>
    <property type="match status" value="1"/>
</dbReference>
<dbReference type="InterPro" id="IPR040453">
    <property type="entry name" value="Mnd1_HTH"/>
</dbReference>
<comment type="similarity">
    <text evidence="2 5">Belongs to the MND1 family.</text>
</comment>
<dbReference type="EMBL" id="SPOI01000009">
    <property type="protein sequence ID" value="TIB42319.1"/>
    <property type="molecule type" value="Genomic_DNA"/>
</dbReference>
<dbReference type="Proteomes" id="UP000310689">
    <property type="component" value="Unassembled WGS sequence"/>
</dbReference>
<proteinExistence type="inferred from homology"/>
<name>A0A4T0JGR2_WALIC</name>
<keyword evidence="4 5" id="KW-0539">Nucleus</keyword>